<dbReference type="PROSITE" id="PS51892">
    <property type="entry name" value="SUBTILASE"/>
    <property type="match status" value="1"/>
</dbReference>
<keyword evidence="2 5" id="KW-0645">Protease</keyword>
<keyword evidence="3 5" id="KW-0378">Hydrolase</keyword>
<keyword evidence="4 5" id="KW-0720">Serine protease</keyword>
<evidence type="ECO:0000256" key="2">
    <source>
        <dbReference type="ARBA" id="ARBA00022670"/>
    </source>
</evidence>
<dbReference type="InterPro" id="IPR017310">
    <property type="entry name" value="Pept_S8A_subtilisin_clostridia"/>
</dbReference>
<dbReference type="InterPro" id="IPR036852">
    <property type="entry name" value="Peptidase_S8/S53_dom_sf"/>
</dbReference>
<keyword evidence="8" id="KW-1185">Reference proteome</keyword>
<comment type="similarity">
    <text evidence="1 5">Belongs to the peptidase S8 family.</text>
</comment>
<feature type="domain" description="Peptidase S8/S53" evidence="6">
    <location>
        <begin position="429"/>
        <end position="562"/>
    </location>
</feature>
<feature type="active site" description="Charge relay system" evidence="5">
    <location>
        <position position="505"/>
    </location>
</feature>
<protein>
    <submittedName>
        <fullName evidence="7">S8 family peptidase</fullName>
    </submittedName>
</protein>
<feature type="active site" description="Charge relay system" evidence="5">
    <location>
        <position position="173"/>
    </location>
</feature>
<dbReference type="InterPro" id="IPR000209">
    <property type="entry name" value="Peptidase_S8/S53_dom"/>
</dbReference>
<dbReference type="RefSeq" id="WP_262653259.1">
    <property type="nucleotide sequence ID" value="NZ_JAOQKE010000001.1"/>
</dbReference>
<dbReference type="EMBL" id="JAOQKE010000001">
    <property type="protein sequence ID" value="MCU6724034.1"/>
    <property type="molecule type" value="Genomic_DNA"/>
</dbReference>
<reference evidence="7 8" key="1">
    <citation type="journal article" date="2021" name="ISME Commun">
        <title>Automated analysis of genomic sequences facilitates high-throughput and comprehensive description of bacteria.</title>
        <authorList>
            <person name="Hitch T.C.A."/>
        </authorList>
    </citation>
    <scope>NUCLEOTIDE SEQUENCE [LARGE SCALE GENOMIC DNA]</scope>
    <source>
        <strain evidence="7 8">Sanger_29</strain>
    </source>
</reference>
<gene>
    <name evidence="7" type="ORF">OCV47_01460</name>
</gene>
<evidence type="ECO:0000256" key="1">
    <source>
        <dbReference type="ARBA" id="ARBA00011073"/>
    </source>
</evidence>
<evidence type="ECO:0000256" key="5">
    <source>
        <dbReference type="PROSITE-ProRule" id="PRU01240"/>
    </source>
</evidence>
<organism evidence="7 8">
    <name type="scientific">Muricoprocola aceti</name>
    <dbReference type="NCBI Taxonomy" id="2981772"/>
    <lineage>
        <taxon>Bacteria</taxon>
        <taxon>Bacillati</taxon>
        <taxon>Bacillota</taxon>
        <taxon>Clostridia</taxon>
        <taxon>Lachnospirales</taxon>
        <taxon>Lachnospiraceae</taxon>
        <taxon>Muricoprocola</taxon>
    </lineage>
</organism>
<dbReference type="Proteomes" id="UP001652338">
    <property type="component" value="Unassembled WGS sequence"/>
</dbReference>
<dbReference type="InterPro" id="IPR015500">
    <property type="entry name" value="Peptidase_S8_subtilisin-rel"/>
</dbReference>
<dbReference type="Gene3D" id="3.40.50.200">
    <property type="entry name" value="Peptidase S8/S53 domain"/>
    <property type="match status" value="1"/>
</dbReference>
<evidence type="ECO:0000256" key="4">
    <source>
        <dbReference type="ARBA" id="ARBA00022825"/>
    </source>
</evidence>
<dbReference type="PANTHER" id="PTHR43806:SF11">
    <property type="entry name" value="CEREVISIN-RELATED"/>
    <property type="match status" value="1"/>
</dbReference>
<dbReference type="Gene3D" id="2.60.120.1290">
    <property type="match status" value="1"/>
</dbReference>
<dbReference type="PANTHER" id="PTHR43806">
    <property type="entry name" value="PEPTIDASE S8"/>
    <property type="match status" value="1"/>
</dbReference>
<proteinExistence type="inferred from homology"/>
<dbReference type="Pfam" id="PF00082">
    <property type="entry name" value="Peptidase_S8"/>
    <property type="match status" value="2"/>
</dbReference>
<dbReference type="PRINTS" id="PR00723">
    <property type="entry name" value="SUBTILISIN"/>
</dbReference>
<name>A0ABT2SHS4_9FIRM</name>
<accession>A0ABT2SHS4</accession>
<feature type="active site" description="Charge relay system" evidence="5">
    <location>
        <position position="105"/>
    </location>
</feature>
<sequence>MAADTLETMVLSNTYADLIVPVQSDTEDFLKTYRSFGAQLFGGRLGMLHVPREHSDLQYRVSYSNIPKLYTPLDYESLNASGILQVQIRPSLGYKGKGVLLGFLDTGIDYTRPAFRTTSGQSRILGIWDQTISSSETPYDLGYGTAYTREQINLALQSESPFSLLPSRDLNGHGTFLAGVAAGSPDPENQFLGAAPEADLAVVRLKEAKPYLMQYFLVDSDQPVFQETDIMMGIRYLVILSILYEKPLVICMGLGTSQGDHSGNSALDRLLTYYVDYQNCFCACAAGNEASSGHHFFSSDNTRESMLVELNVSTAHPGFCMEFWALSPALYTLSVTSPLGETISEITPQQGLRNFYQFFGERTVIEIRYEIAEYHSGFQLILIRMLTPTEGIWTFRIQNRTQIQNTFHLWLPVSNFLSKDVYFLTPDPDTTITNPGNTEALITVGGYDSRSGSIWPASGRGYTLSNQIKPELAAPAVDVYGSAAADGSSQERPPLSPFIRKTGTSLSCALTAGAIALLVNWGMERSSLSYSPLTNRSVKNYLIRGARRRSSFSYPNQEWGYGELDLYGVFASLL</sequence>
<evidence type="ECO:0000313" key="8">
    <source>
        <dbReference type="Proteomes" id="UP001652338"/>
    </source>
</evidence>
<feature type="domain" description="Peptidase S8/S53" evidence="6">
    <location>
        <begin position="96"/>
        <end position="290"/>
    </location>
</feature>
<dbReference type="SUPFAM" id="SSF52743">
    <property type="entry name" value="Subtilisin-like"/>
    <property type="match status" value="1"/>
</dbReference>
<dbReference type="CDD" id="cd07478">
    <property type="entry name" value="Peptidases_S8_CspA-like"/>
    <property type="match status" value="1"/>
</dbReference>
<evidence type="ECO:0000256" key="3">
    <source>
        <dbReference type="ARBA" id="ARBA00022801"/>
    </source>
</evidence>
<evidence type="ECO:0000313" key="7">
    <source>
        <dbReference type="EMBL" id="MCU6724034.1"/>
    </source>
</evidence>
<dbReference type="PIRSF" id="PIRSF037894">
    <property type="entry name" value="Subtilisin_rel_CspABC"/>
    <property type="match status" value="1"/>
</dbReference>
<comment type="caution">
    <text evidence="7">The sequence shown here is derived from an EMBL/GenBank/DDBJ whole genome shotgun (WGS) entry which is preliminary data.</text>
</comment>
<evidence type="ECO:0000259" key="6">
    <source>
        <dbReference type="Pfam" id="PF00082"/>
    </source>
</evidence>
<dbReference type="InterPro" id="IPR034045">
    <property type="entry name" value="Pep_S8_CspA-like"/>
</dbReference>
<dbReference type="InterPro" id="IPR050131">
    <property type="entry name" value="Peptidase_S8_subtilisin-like"/>
</dbReference>